<sequence length="308" mass="33586">MPNIVPGDLSSVELADHNGAHTDAVATAAAEQSGDTGDRYLADDVAPWPLNPTTTSSETSKHDHSTTDGPGGSHLSRMGQASSTSDPGVGVNFWDTASRTPQVTRIIDVAQHLEPSVLEGESHILDVTQLDSPSIGTGDPVSFQFLSLIEAADLLLTFCMRLNPMIALFDPTVHTLTVLREYPFLFTAILAVTAKFVRKDLHRPLLSHADLLLNRALSSGQCNIAVIKALIILVFWKDPRDKTAWLRIGIALRLSYQLGLHVPRSSPLPEDAKQAIDIRDGERTWFLTITESQYQNASPHELLLQAKC</sequence>
<dbReference type="PANTHER" id="PTHR31845">
    <property type="entry name" value="FINGER DOMAIN PROTEIN, PUTATIVE-RELATED"/>
    <property type="match status" value="1"/>
</dbReference>
<organism evidence="8 9">
    <name type="scientific">Kwoniella heveanensis BCC8398</name>
    <dbReference type="NCBI Taxonomy" id="1296120"/>
    <lineage>
        <taxon>Eukaryota</taxon>
        <taxon>Fungi</taxon>
        <taxon>Dikarya</taxon>
        <taxon>Basidiomycota</taxon>
        <taxon>Agaricomycotina</taxon>
        <taxon>Tremellomycetes</taxon>
        <taxon>Tremellales</taxon>
        <taxon>Cryptococcaceae</taxon>
        <taxon>Kwoniella</taxon>
    </lineage>
</organism>
<keyword evidence="5" id="KW-0539">Nucleus</keyword>
<keyword evidence="4" id="KW-0804">Transcription</keyword>
<keyword evidence="3" id="KW-0238">DNA-binding</keyword>
<dbReference type="AlphaFoldDB" id="A0A1B9GH47"/>
<feature type="domain" description="Xylanolytic transcriptional activator regulatory" evidence="7">
    <location>
        <begin position="171"/>
        <end position="285"/>
    </location>
</feature>
<comment type="subcellular location">
    <subcellularLocation>
        <location evidence="1">Nucleus</location>
    </subcellularLocation>
</comment>
<evidence type="ECO:0000256" key="3">
    <source>
        <dbReference type="ARBA" id="ARBA00023125"/>
    </source>
</evidence>
<keyword evidence="2" id="KW-0805">Transcription regulation</keyword>
<dbReference type="GO" id="GO:0000981">
    <property type="term" value="F:DNA-binding transcription factor activity, RNA polymerase II-specific"/>
    <property type="evidence" value="ECO:0007669"/>
    <property type="project" value="TreeGrafter"/>
</dbReference>
<evidence type="ECO:0000313" key="9">
    <source>
        <dbReference type="Proteomes" id="UP000092666"/>
    </source>
</evidence>
<dbReference type="CDD" id="cd12148">
    <property type="entry name" value="fungal_TF_MHR"/>
    <property type="match status" value="1"/>
</dbReference>
<dbReference type="EMBL" id="KV700153">
    <property type="protein sequence ID" value="OCF30360.1"/>
    <property type="molecule type" value="Genomic_DNA"/>
</dbReference>
<reference evidence="9" key="2">
    <citation type="submission" date="2013-12" db="EMBL/GenBank/DDBJ databases">
        <title>Evolution of pathogenesis and genome organization in the Tremellales.</title>
        <authorList>
            <person name="Cuomo C."/>
            <person name="Litvintseva A."/>
            <person name="Heitman J."/>
            <person name="Chen Y."/>
            <person name="Sun S."/>
            <person name="Springer D."/>
            <person name="Dromer F."/>
            <person name="Young S."/>
            <person name="Zeng Q."/>
            <person name="Chapman S."/>
            <person name="Gujja S."/>
            <person name="Saif S."/>
            <person name="Birren B."/>
        </authorList>
    </citation>
    <scope>NUCLEOTIDE SEQUENCE [LARGE SCALE GENOMIC DNA]</scope>
    <source>
        <strain evidence="9">BCC8398</strain>
    </source>
</reference>
<reference evidence="8 9" key="1">
    <citation type="submission" date="2013-07" db="EMBL/GenBank/DDBJ databases">
        <title>The Genome Sequence of Cryptococcus heveanensis BCC8398.</title>
        <authorList>
            <consortium name="The Broad Institute Genome Sequencing Platform"/>
            <person name="Cuomo C."/>
            <person name="Litvintseva A."/>
            <person name="Chen Y."/>
            <person name="Heitman J."/>
            <person name="Sun S."/>
            <person name="Springer D."/>
            <person name="Dromer F."/>
            <person name="Young S.K."/>
            <person name="Zeng Q."/>
            <person name="Gargeya S."/>
            <person name="Fitzgerald M."/>
            <person name="Abouelleil A."/>
            <person name="Alvarado L."/>
            <person name="Berlin A.M."/>
            <person name="Chapman S.B."/>
            <person name="Dewar J."/>
            <person name="Goldberg J."/>
            <person name="Griggs A."/>
            <person name="Gujja S."/>
            <person name="Hansen M."/>
            <person name="Howarth C."/>
            <person name="Imamovic A."/>
            <person name="Larimer J."/>
            <person name="McCowan C."/>
            <person name="Murphy C."/>
            <person name="Pearson M."/>
            <person name="Priest M."/>
            <person name="Roberts A."/>
            <person name="Saif S."/>
            <person name="Shea T."/>
            <person name="Sykes S."/>
            <person name="Wortman J."/>
            <person name="Nusbaum C."/>
            <person name="Birren B."/>
        </authorList>
    </citation>
    <scope>NUCLEOTIDE SEQUENCE [LARGE SCALE GENOMIC DNA]</scope>
    <source>
        <strain evidence="8 9">BCC8398</strain>
    </source>
</reference>
<dbReference type="GO" id="GO:0000976">
    <property type="term" value="F:transcription cis-regulatory region binding"/>
    <property type="evidence" value="ECO:0007669"/>
    <property type="project" value="TreeGrafter"/>
</dbReference>
<dbReference type="Pfam" id="PF04082">
    <property type="entry name" value="Fungal_trans"/>
    <property type="match status" value="1"/>
</dbReference>
<evidence type="ECO:0000256" key="2">
    <source>
        <dbReference type="ARBA" id="ARBA00023015"/>
    </source>
</evidence>
<protein>
    <recommendedName>
        <fullName evidence="7">Xylanolytic transcriptional activator regulatory domain-containing protein</fullName>
    </recommendedName>
</protein>
<evidence type="ECO:0000313" key="8">
    <source>
        <dbReference type="EMBL" id="OCF30360.1"/>
    </source>
</evidence>
<dbReference type="Proteomes" id="UP000092666">
    <property type="component" value="Unassembled WGS sequence"/>
</dbReference>
<dbReference type="GO" id="GO:0006351">
    <property type="term" value="P:DNA-templated transcription"/>
    <property type="evidence" value="ECO:0007669"/>
    <property type="project" value="InterPro"/>
</dbReference>
<feature type="region of interest" description="Disordered" evidence="6">
    <location>
        <begin position="26"/>
        <end position="93"/>
    </location>
</feature>
<dbReference type="STRING" id="1296120.A0A1B9GH47"/>
<evidence type="ECO:0000256" key="6">
    <source>
        <dbReference type="SAM" id="MobiDB-lite"/>
    </source>
</evidence>
<dbReference type="GO" id="GO:0008270">
    <property type="term" value="F:zinc ion binding"/>
    <property type="evidence" value="ECO:0007669"/>
    <property type="project" value="InterPro"/>
</dbReference>
<evidence type="ECO:0000256" key="4">
    <source>
        <dbReference type="ARBA" id="ARBA00023163"/>
    </source>
</evidence>
<evidence type="ECO:0000256" key="5">
    <source>
        <dbReference type="ARBA" id="ARBA00023242"/>
    </source>
</evidence>
<dbReference type="PANTHER" id="PTHR31845:SF19">
    <property type="entry name" value="TRANSCRIPTION FACTOR DOMAIN-CONTAINING PROTEIN"/>
    <property type="match status" value="1"/>
</dbReference>
<dbReference type="OrthoDB" id="2528779at2759"/>
<evidence type="ECO:0000256" key="1">
    <source>
        <dbReference type="ARBA" id="ARBA00004123"/>
    </source>
</evidence>
<evidence type="ECO:0000259" key="7">
    <source>
        <dbReference type="Pfam" id="PF04082"/>
    </source>
</evidence>
<name>A0A1B9GH47_9TREE</name>
<gene>
    <name evidence="8" type="ORF">I316_08004</name>
</gene>
<dbReference type="GO" id="GO:0005634">
    <property type="term" value="C:nucleus"/>
    <property type="evidence" value="ECO:0007669"/>
    <property type="project" value="UniProtKB-SubCell"/>
</dbReference>
<accession>A0A1B9GH47</accession>
<dbReference type="InterPro" id="IPR007219">
    <property type="entry name" value="XnlR_reg_dom"/>
</dbReference>
<proteinExistence type="predicted"/>
<dbReference type="InterPro" id="IPR051089">
    <property type="entry name" value="prtT"/>
</dbReference>
<keyword evidence="9" id="KW-1185">Reference proteome</keyword>